<dbReference type="AlphaFoldDB" id="A0A9N8WKQ9"/>
<dbReference type="OrthoDB" id="2443396at2759"/>
<keyword evidence="2" id="KW-1185">Reference proteome</keyword>
<evidence type="ECO:0000313" key="1">
    <source>
        <dbReference type="EMBL" id="CAG8489995.1"/>
    </source>
</evidence>
<proteinExistence type="predicted"/>
<evidence type="ECO:0000313" key="2">
    <source>
        <dbReference type="Proteomes" id="UP000789759"/>
    </source>
</evidence>
<reference evidence="1" key="1">
    <citation type="submission" date="2021-06" db="EMBL/GenBank/DDBJ databases">
        <authorList>
            <person name="Kallberg Y."/>
            <person name="Tangrot J."/>
            <person name="Rosling A."/>
        </authorList>
    </citation>
    <scope>NUCLEOTIDE SEQUENCE</scope>
    <source>
        <strain evidence="1">FL966</strain>
    </source>
</reference>
<dbReference type="Proteomes" id="UP000789759">
    <property type="component" value="Unassembled WGS sequence"/>
</dbReference>
<accession>A0A9N8WKQ9</accession>
<dbReference type="EMBL" id="CAJVQA010000772">
    <property type="protein sequence ID" value="CAG8489995.1"/>
    <property type="molecule type" value="Genomic_DNA"/>
</dbReference>
<gene>
    <name evidence="1" type="ORF">CPELLU_LOCUS1934</name>
</gene>
<protein>
    <submittedName>
        <fullName evidence="1">14401_t:CDS:1</fullName>
    </submittedName>
</protein>
<comment type="caution">
    <text evidence="1">The sequence shown here is derived from an EMBL/GenBank/DDBJ whole genome shotgun (WGS) entry which is preliminary data.</text>
</comment>
<name>A0A9N8WKQ9_9GLOM</name>
<organism evidence="1 2">
    <name type="scientific">Cetraspora pellucida</name>
    <dbReference type="NCBI Taxonomy" id="1433469"/>
    <lineage>
        <taxon>Eukaryota</taxon>
        <taxon>Fungi</taxon>
        <taxon>Fungi incertae sedis</taxon>
        <taxon>Mucoromycota</taxon>
        <taxon>Glomeromycotina</taxon>
        <taxon>Glomeromycetes</taxon>
        <taxon>Diversisporales</taxon>
        <taxon>Gigasporaceae</taxon>
        <taxon>Cetraspora</taxon>
    </lineage>
</organism>
<sequence length="180" mass="20998">MEHSIYFNNDSANNNISTALAELDDTFLLKIQDNSNTTYLSNFEYIDNPNNYIKDKVYEDLKLKFESLDKNIRDMVIKGQLLAFQKDENTNKVNTTNRKYLRFNYCYNNSLPICRATYEALVGVSHSYIDSMIQHLKKHGLEERIHAGLFHHLMMVHKNSPVTIKPDEVRICHAVILDHT</sequence>